<dbReference type="HOGENOM" id="CLU_3405834_0_0_9"/>
<evidence type="ECO:0000313" key="1">
    <source>
        <dbReference type="EMBL" id="ETW90929.1"/>
    </source>
</evidence>
<proteinExistence type="predicted"/>
<dbReference type="AlphaFoldDB" id="A0A0E2QJ19"/>
<dbReference type="PATRIC" id="fig|1433289.7.peg.681"/>
<sequence length="30" mass="3489">MNEQEESLKEEVFATLVFESGKVYTQMALH</sequence>
<dbReference type="EMBL" id="AZJT01000022">
    <property type="protein sequence ID" value="ETW90929.1"/>
    <property type="molecule type" value="Genomic_DNA"/>
</dbReference>
<reference evidence="2" key="1">
    <citation type="submission" date="2013-12" db="EMBL/GenBank/DDBJ databases">
        <title>Genome sequences of Streptococcus thermophilus strains MTH17CL396 and M17PTZA496 isolated from Fontina cheese in Valle d'Aosta region (Italy).</title>
        <authorList>
            <person name="Treu L."/>
            <person name="Giacomini A."/>
            <person name="Corich V."/>
            <person name="Vendramin V."/>
            <person name="Bovo B."/>
        </authorList>
    </citation>
    <scope>NUCLEOTIDE SEQUENCE [LARGE SCALE GENOMIC DNA]</scope>
    <source>
        <strain evidence="2">M17PTZA496</strain>
    </source>
</reference>
<organism evidence="1 2">
    <name type="scientific">Streptococcus thermophilus M17PTZA496</name>
    <dbReference type="NCBI Taxonomy" id="1433289"/>
    <lineage>
        <taxon>Bacteria</taxon>
        <taxon>Bacillati</taxon>
        <taxon>Bacillota</taxon>
        <taxon>Bacilli</taxon>
        <taxon>Lactobacillales</taxon>
        <taxon>Streptococcaceae</taxon>
        <taxon>Streptococcus</taxon>
    </lineage>
</organism>
<gene>
    <name evidence="1" type="ORF">X841_03390</name>
</gene>
<name>A0A0E2QJ19_STRTR</name>
<accession>A0A0E2QJ19</accession>
<comment type="caution">
    <text evidence="1">The sequence shown here is derived from an EMBL/GenBank/DDBJ whole genome shotgun (WGS) entry which is preliminary data.</text>
</comment>
<protein>
    <submittedName>
        <fullName evidence="1">Uncharacterized protein</fullName>
    </submittedName>
</protein>
<evidence type="ECO:0000313" key="2">
    <source>
        <dbReference type="Proteomes" id="UP000024559"/>
    </source>
</evidence>
<dbReference type="Proteomes" id="UP000024559">
    <property type="component" value="Chromosome"/>
</dbReference>